<reference evidence="1 2" key="1">
    <citation type="submission" date="2015-04" db="EMBL/GenBank/DDBJ databases">
        <title>Lasius niger genome sequencing.</title>
        <authorList>
            <person name="Konorov E.A."/>
            <person name="Nikitin M.A."/>
            <person name="Kirill M.V."/>
            <person name="Chang P."/>
        </authorList>
    </citation>
    <scope>NUCLEOTIDE SEQUENCE [LARGE SCALE GENOMIC DNA]</scope>
    <source>
        <tissue evidence="1">Whole</tissue>
    </source>
</reference>
<dbReference type="InterPro" id="IPR008042">
    <property type="entry name" value="Retrotrans_Pao"/>
</dbReference>
<dbReference type="PANTHER" id="PTHR47331">
    <property type="entry name" value="PHD-TYPE DOMAIN-CONTAINING PROTEIN"/>
    <property type="match status" value="1"/>
</dbReference>
<evidence type="ECO:0000313" key="1">
    <source>
        <dbReference type="EMBL" id="KMQ82315.1"/>
    </source>
</evidence>
<sequence>DVEIPRHYFGSLAKINIENIQLHCFVDASEKAYGAVVYFRYHHKNALQSRMVVSKSRVAPLKKLSLPRLELMAALIGVRLSKTVQRYFKEQLYIVPYYWSDSSIVLHWVKGSPERWKPFVQNRTREIQEKSEPASWRYCPTEQNPADMLTRDLSIASLKEEKSWWFGPEWLTSPECSWPKMTTSSCKEEEVLTEKREKVKKVLQSNCTTEQVNKLFNPEKFSNLSKILRITAWIRRFLHNAKNKEKQFGPLTAEELEKSETYWIKNTQEEYFAEEIKALISKNPLAKESRIKKFNPFLDGDQVIRVGGRLQHADLMFSEKHPIILPEQSYFADLTTKCCHEKTGHSGIAGTLLRFRRPRN</sequence>
<organism evidence="1 2">
    <name type="scientific">Lasius niger</name>
    <name type="common">Black garden ant</name>
    <dbReference type="NCBI Taxonomy" id="67767"/>
    <lineage>
        <taxon>Eukaryota</taxon>
        <taxon>Metazoa</taxon>
        <taxon>Ecdysozoa</taxon>
        <taxon>Arthropoda</taxon>
        <taxon>Hexapoda</taxon>
        <taxon>Insecta</taxon>
        <taxon>Pterygota</taxon>
        <taxon>Neoptera</taxon>
        <taxon>Endopterygota</taxon>
        <taxon>Hymenoptera</taxon>
        <taxon>Apocrita</taxon>
        <taxon>Aculeata</taxon>
        <taxon>Formicoidea</taxon>
        <taxon>Formicidae</taxon>
        <taxon>Formicinae</taxon>
        <taxon>Lasius</taxon>
        <taxon>Lasius</taxon>
    </lineage>
</organism>
<feature type="non-terminal residue" evidence="1">
    <location>
        <position position="360"/>
    </location>
</feature>
<dbReference type="STRING" id="67767.A0A0J7MNY6"/>
<dbReference type="EMBL" id="LBMM01026421">
    <property type="protein sequence ID" value="KMQ82315.1"/>
    <property type="molecule type" value="Genomic_DNA"/>
</dbReference>
<dbReference type="Proteomes" id="UP000036403">
    <property type="component" value="Unassembled WGS sequence"/>
</dbReference>
<evidence type="ECO:0000313" key="2">
    <source>
        <dbReference type="Proteomes" id="UP000036403"/>
    </source>
</evidence>
<keyword evidence="2" id="KW-1185">Reference proteome</keyword>
<dbReference type="PaxDb" id="67767-A0A0J7MNY6"/>
<name>A0A0J7MNY6_LASNI</name>
<accession>A0A0J7MNY6</accession>
<dbReference type="PANTHER" id="PTHR47331:SF1">
    <property type="entry name" value="GAG-LIKE PROTEIN"/>
    <property type="match status" value="1"/>
</dbReference>
<proteinExistence type="predicted"/>
<dbReference type="AlphaFoldDB" id="A0A0J7MNY6"/>
<comment type="caution">
    <text evidence="1">The sequence shown here is derived from an EMBL/GenBank/DDBJ whole genome shotgun (WGS) entry which is preliminary data.</text>
</comment>
<dbReference type="OrthoDB" id="7553091at2759"/>
<dbReference type="Pfam" id="PF05380">
    <property type="entry name" value="Peptidase_A17"/>
    <property type="match status" value="1"/>
</dbReference>
<feature type="non-terminal residue" evidence="1">
    <location>
        <position position="1"/>
    </location>
</feature>
<gene>
    <name evidence="1" type="ORF">RF55_23396</name>
</gene>
<protein>
    <submittedName>
        <fullName evidence="1">Integrase core domain protein</fullName>
    </submittedName>
</protein>